<name>A0A448WA51_9PLAT</name>
<dbReference type="AlphaFoldDB" id="A0A448WA51"/>
<keyword evidence="5" id="KW-1185">Reference proteome</keyword>
<dbReference type="InterPro" id="IPR026983">
    <property type="entry name" value="DHC"/>
</dbReference>
<dbReference type="Proteomes" id="UP000784294">
    <property type="component" value="Unassembled WGS sequence"/>
</dbReference>
<feature type="compositionally biased region" description="Acidic residues" evidence="2">
    <location>
        <begin position="66"/>
        <end position="76"/>
    </location>
</feature>
<dbReference type="EMBL" id="CAAALY010000496">
    <property type="protein sequence ID" value="VEL06840.1"/>
    <property type="molecule type" value="Genomic_DNA"/>
</dbReference>
<keyword evidence="3" id="KW-1133">Transmembrane helix</keyword>
<dbReference type="OrthoDB" id="14187at2759"/>
<keyword evidence="3" id="KW-0472">Membrane</keyword>
<evidence type="ECO:0000256" key="3">
    <source>
        <dbReference type="SAM" id="Phobius"/>
    </source>
</evidence>
<keyword evidence="3" id="KW-0812">Transmembrane</keyword>
<reference evidence="4" key="1">
    <citation type="submission" date="2018-11" db="EMBL/GenBank/DDBJ databases">
        <authorList>
            <consortium name="Pathogen Informatics"/>
        </authorList>
    </citation>
    <scope>NUCLEOTIDE SEQUENCE</scope>
</reference>
<dbReference type="GO" id="GO:0045505">
    <property type="term" value="F:dynein intermediate chain binding"/>
    <property type="evidence" value="ECO:0007669"/>
    <property type="project" value="InterPro"/>
</dbReference>
<dbReference type="GO" id="GO:0007018">
    <property type="term" value="P:microtubule-based movement"/>
    <property type="evidence" value="ECO:0007669"/>
    <property type="project" value="InterPro"/>
</dbReference>
<comment type="caution">
    <text evidence="4">The sequence shown here is derived from an EMBL/GenBank/DDBJ whole genome shotgun (WGS) entry which is preliminary data.</text>
</comment>
<dbReference type="GO" id="GO:0051959">
    <property type="term" value="F:dynein light intermediate chain binding"/>
    <property type="evidence" value="ECO:0007669"/>
    <property type="project" value="InterPro"/>
</dbReference>
<evidence type="ECO:0000313" key="4">
    <source>
        <dbReference type="EMBL" id="VEL06840.1"/>
    </source>
</evidence>
<feature type="region of interest" description="Disordered" evidence="2">
    <location>
        <begin position="63"/>
        <end position="88"/>
    </location>
</feature>
<evidence type="ECO:0000256" key="2">
    <source>
        <dbReference type="SAM" id="MobiDB-lite"/>
    </source>
</evidence>
<dbReference type="GO" id="GO:0005858">
    <property type="term" value="C:axonemal dynein complex"/>
    <property type="evidence" value="ECO:0007669"/>
    <property type="project" value="TreeGrafter"/>
</dbReference>
<protein>
    <recommendedName>
        <fullName evidence="6">Dynein heavy chain tail domain-containing protein</fullName>
    </recommendedName>
</protein>
<accession>A0A448WA51</accession>
<gene>
    <name evidence="4" type="ORF">PXEA_LOCUS280</name>
</gene>
<evidence type="ECO:0000256" key="1">
    <source>
        <dbReference type="ARBA" id="ARBA00008887"/>
    </source>
</evidence>
<dbReference type="PANTHER" id="PTHR46532:SF4">
    <property type="entry name" value="AAA+ ATPASE DOMAIN-CONTAINING PROTEIN"/>
    <property type="match status" value="1"/>
</dbReference>
<dbReference type="PANTHER" id="PTHR46532">
    <property type="entry name" value="MALE FERTILITY FACTOR KL5"/>
    <property type="match status" value="1"/>
</dbReference>
<feature type="transmembrane region" description="Helical" evidence="3">
    <location>
        <begin position="419"/>
        <end position="439"/>
    </location>
</feature>
<comment type="similarity">
    <text evidence="1">Belongs to the dynein heavy chain family.</text>
</comment>
<sequence>MKIRFSFNLLLKTGKIQKAVDDLNLHQYSNLQHWVAKLDEDVERRLILRLEAGIKEWGRRLRGERDEAEEDEENDEITPLTKHKPGGNPEIKTLVHELRITNQQMHLHPSIEVARQELINNLADWKNIILTLPRIQHSRYQVGVESEAEQQKTYRRLICHLSDGGDVLQSTHRAISEVIRETDEYVRTWTRYQALWDLQSDQVYERLGTDVQAKIFFAGCGYLTTFYRFHIQRYLFIRYPVSTFILWFCLDILSLQVWMNVLDEIKGMRKHFDVAETQKLFGPIIVMFGKVQSKVSLKYDNWHKDILSKFGSNLGQEMQEFYTQVSKARNELEQHSIDAGSTSDAVNMITYTQSIKRKVKTWAKQIEHYRAGQNILYRDRFQFPANWLDCENVQGEWSAFQEILRRKETSIASQVQSIIYYYHLLLFITFSIFFCFFVYDLKPK</sequence>
<proteinExistence type="inferred from homology"/>
<organism evidence="4 5">
    <name type="scientific">Protopolystoma xenopodis</name>
    <dbReference type="NCBI Taxonomy" id="117903"/>
    <lineage>
        <taxon>Eukaryota</taxon>
        <taxon>Metazoa</taxon>
        <taxon>Spiralia</taxon>
        <taxon>Lophotrochozoa</taxon>
        <taxon>Platyhelminthes</taxon>
        <taxon>Monogenea</taxon>
        <taxon>Polyopisthocotylea</taxon>
        <taxon>Polystomatidea</taxon>
        <taxon>Polystomatidae</taxon>
        <taxon>Protopolystoma</taxon>
    </lineage>
</organism>
<evidence type="ECO:0000313" key="5">
    <source>
        <dbReference type="Proteomes" id="UP000784294"/>
    </source>
</evidence>
<feature type="transmembrane region" description="Helical" evidence="3">
    <location>
        <begin position="236"/>
        <end position="259"/>
    </location>
</feature>
<evidence type="ECO:0008006" key="6">
    <source>
        <dbReference type="Google" id="ProtNLM"/>
    </source>
</evidence>